<accession>T1KVT1</accession>
<reference evidence="2" key="2">
    <citation type="submission" date="2015-06" db="UniProtKB">
        <authorList>
            <consortium name="EnsemblMetazoa"/>
        </authorList>
    </citation>
    <scope>IDENTIFICATION</scope>
</reference>
<evidence type="ECO:0000313" key="2">
    <source>
        <dbReference type="EnsemblMetazoa" id="tetur23g01750.1"/>
    </source>
</evidence>
<organism evidence="2 3">
    <name type="scientific">Tetranychus urticae</name>
    <name type="common">Two-spotted spider mite</name>
    <dbReference type="NCBI Taxonomy" id="32264"/>
    <lineage>
        <taxon>Eukaryota</taxon>
        <taxon>Metazoa</taxon>
        <taxon>Ecdysozoa</taxon>
        <taxon>Arthropoda</taxon>
        <taxon>Chelicerata</taxon>
        <taxon>Arachnida</taxon>
        <taxon>Acari</taxon>
        <taxon>Acariformes</taxon>
        <taxon>Trombidiformes</taxon>
        <taxon>Prostigmata</taxon>
        <taxon>Eleutherengona</taxon>
        <taxon>Raphignathae</taxon>
        <taxon>Tetranychoidea</taxon>
        <taxon>Tetranychidae</taxon>
        <taxon>Tetranychus</taxon>
    </lineage>
</organism>
<dbReference type="EMBL" id="CAEY01000613">
    <property type="status" value="NOT_ANNOTATED_CDS"/>
    <property type="molecule type" value="Genomic_DNA"/>
</dbReference>
<dbReference type="AlphaFoldDB" id="T1KVT1"/>
<dbReference type="Proteomes" id="UP000015104">
    <property type="component" value="Unassembled WGS sequence"/>
</dbReference>
<name>T1KVT1_TETUR</name>
<dbReference type="EnsemblMetazoa" id="tetur23g01750.1">
    <property type="protein sequence ID" value="tetur23g01750.1"/>
    <property type="gene ID" value="tetur23g01750"/>
</dbReference>
<dbReference type="GO" id="GO:0005739">
    <property type="term" value="C:mitochondrion"/>
    <property type="evidence" value="ECO:0007669"/>
    <property type="project" value="TreeGrafter"/>
</dbReference>
<dbReference type="PANTHER" id="PTHR21193">
    <property type="entry name" value="OXIDOREDUCTASE-LIKE DOMAIN-CONTAINING PROTEIN 1"/>
    <property type="match status" value="1"/>
</dbReference>
<protein>
    <recommendedName>
        <fullName evidence="1">Oxidoreductase-like domain-containing protein</fullName>
    </recommendedName>
</protein>
<evidence type="ECO:0000259" key="1">
    <source>
        <dbReference type="Pfam" id="PF09791"/>
    </source>
</evidence>
<proteinExistence type="predicted"/>
<dbReference type="eggNOG" id="ENOG502SDI3">
    <property type="taxonomic scope" value="Eukaryota"/>
</dbReference>
<dbReference type="HOGENOM" id="CLU_148260_0_0_1"/>
<keyword evidence="3" id="KW-1185">Reference proteome</keyword>
<dbReference type="InterPro" id="IPR039251">
    <property type="entry name" value="OXLD1"/>
</dbReference>
<feature type="domain" description="Oxidoreductase-like" evidence="1">
    <location>
        <begin position="81"/>
        <end position="111"/>
    </location>
</feature>
<dbReference type="Pfam" id="PF09791">
    <property type="entry name" value="Oxidored-like"/>
    <property type="match status" value="1"/>
</dbReference>
<evidence type="ECO:0000313" key="3">
    <source>
        <dbReference type="Proteomes" id="UP000015104"/>
    </source>
</evidence>
<sequence>MYQHYLFVKELLIKLKTYDLLEAELSYFITQYHPPFCHCEATGMRKVNLPVTLITNELKQWNIINTKSMRLYSDENCDSSVTIPEPPNPDTCCRSGCSHCVYIEYAIRLERHFKDGGDAAKKKLDQLIDDPNMRQFIKMQLDKPSDQ</sequence>
<dbReference type="PANTHER" id="PTHR21193:SF3">
    <property type="entry name" value="OXIDOREDUCTASE-LIKE DOMAIN-CONTAINING PROTEIN 1"/>
    <property type="match status" value="1"/>
</dbReference>
<reference evidence="3" key="1">
    <citation type="submission" date="2011-08" db="EMBL/GenBank/DDBJ databases">
        <authorList>
            <person name="Rombauts S."/>
        </authorList>
    </citation>
    <scope>NUCLEOTIDE SEQUENCE</scope>
    <source>
        <strain evidence="3">London</strain>
    </source>
</reference>
<dbReference type="InterPro" id="IPR019180">
    <property type="entry name" value="Oxidoreductase-like_N"/>
</dbReference>